<dbReference type="EMBL" id="CP000361">
    <property type="protein sequence ID" value="ABV67155.1"/>
    <property type="molecule type" value="Genomic_DNA"/>
</dbReference>
<evidence type="ECO:0000313" key="2">
    <source>
        <dbReference type="EMBL" id="ABV67155.1"/>
    </source>
</evidence>
<feature type="transmembrane region" description="Helical" evidence="1">
    <location>
        <begin position="53"/>
        <end position="71"/>
    </location>
</feature>
<dbReference type="KEGG" id="abu:Abu_0895"/>
<keyword evidence="1" id="KW-1133">Transmembrane helix</keyword>
<organism evidence="2 3">
    <name type="scientific">Aliarcobacter butzleri (strain RM4018)</name>
    <name type="common">Arcobacter butzleri</name>
    <dbReference type="NCBI Taxonomy" id="367737"/>
    <lineage>
        <taxon>Bacteria</taxon>
        <taxon>Pseudomonadati</taxon>
        <taxon>Campylobacterota</taxon>
        <taxon>Epsilonproteobacteria</taxon>
        <taxon>Campylobacterales</taxon>
        <taxon>Arcobacteraceae</taxon>
        <taxon>Aliarcobacter</taxon>
    </lineage>
</organism>
<sequence length="143" mass="16222">MKEEDNDIKKKNIENSILIICDKCSAENKILLSKDIKCKKCDKSLIGSKYKEYIISGFTTILIGVGIGAVADSYVNIQRPSVKTEYKMMSWCTEKYGKTEIVRDNCACAVEYMAGIIDAKKARLHKGDYWGDILIERYESCIN</sequence>
<accession>A8ET81</accession>
<reference evidence="2 3" key="1">
    <citation type="journal article" date="2007" name="PLoS ONE">
        <title>The complete genome sequence and analysis of the Epsilonproteobacterium Arcobacter butzleri.</title>
        <authorList>
            <person name="Miller W.G."/>
            <person name="Parker C.T."/>
            <person name="Rubenfield M."/>
            <person name="Mendz G.L."/>
            <person name="Woesten M.M.S.M."/>
            <person name="Ussery D.W."/>
            <person name="Stolz J.F."/>
            <person name="Binnewies T.T."/>
            <person name="Hallin P.F."/>
            <person name="Wang G."/>
            <person name="Malek J.A."/>
            <person name="Rogosin A."/>
            <person name="Stanker L.H."/>
            <person name="Mandrell R.E."/>
        </authorList>
    </citation>
    <scope>NUCLEOTIDE SEQUENCE [LARGE SCALE GENOMIC DNA]</scope>
    <source>
        <strain evidence="2 3">RM4018</strain>
    </source>
</reference>
<keyword evidence="1" id="KW-0472">Membrane</keyword>
<dbReference type="Proteomes" id="UP000001136">
    <property type="component" value="Chromosome"/>
</dbReference>
<evidence type="ECO:0000256" key="1">
    <source>
        <dbReference type="SAM" id="Phobius"/>
    </source>
</evidence>
<gene>
    <name evidence="2" type="ordered locus">Abu_0895</name>
</gene>
<name>A8ET81_ALIB4</name>
<protein>
    <submittedName>
        <fullName evidence="2">Uncharacterized protein</fullName>
    </submittedName>
</protein>
<evidence type="ECO:0000313" key="3">
    <source>
        <dbReference type="Proteomes" id="UP000001136"/>
    </source>
</evidence>
<dbReference type="AlphaFoldDB" id="A8ET81"/>
<dbReference type="HOGENOM" id="CLU_150467_0_0_7"/>
<proteinExistence type="predicted"/>
<keyword evidence="1" id="KW-0812">Transmembrane</keyword>
<dbReference type="STRING" id="367737.Abu_0895"/>
<dbReference type="RefSeq" id="WP_012012620.1">
    <property type="nucleotide sequence ID" value="NC_009850.1"/>
</dbReference>
<keyword evidence="3" id="KW-1185">Reference proteome</keyword>
<dbReference type="GeneID" id="24303985"/>